<keyword evidence="2" id="KW-0812">Transmembrane</keyword>
<keyword evidence="2" id="KW-0472">Membrane</keyword>
<sequence length="107" mass="11886">MVMNTRLIFARFVAILVLVIPGLMAMKGFLMMKDALFLYYAEHGNEQISPGFQWLSFGGGLVLFAAGMSFLGGWILFRDRKRNYVGPRFRSKSAPSADKAETPGTTS</sequence>
<proteinExistence type="predicted"/>
<keyword evidence="2" id="KW-1133">Transmembrane helix</keyword>
<dbReference type="Pfam" id="PF11118">
    <property type="entry name" value="DUF2627"/>
    <property type="match status" value="1"/>
</dbReference>
<evidence type="ECO:0008006" key="5">
    <source>
        <dbReference type="Google" id="ProtNLM"/>
    </source>
</evidence>
<dbReference type="InterPro" id="IPR020138">
    <property type="entry name" value="Uncharacterised_YqzF"/>
</dbReference>
<dbReference type="RefSeq" id="WP_053784431.1">
    <property type="nucleotide sequence ID" value="NZ_LITU01000083.1"/>
</dbReference>
<dbReference type="PATRIC" id="fig|1705561.3.peg.6572"/>
<protein>
    <recommendedName>
        <fullName evidence="5">DUF2627 domain-containing protein</fullName>
    </recommendedName>
</protein>
<organism evidence="3 4">
    <name type="scientific">Paenibacillus xylanivorans</name>
    <dbReference type="NCBI Taxonomy" id="1705561"/>
    <lineage>
        <taxon>Bacteria</taxon>
        <taxon>Bacillati</taxon>
        <taxon>Bacillota</taxon>
        <taxon>Bacilli</taxon>
        <taxon>Bacillales</taxon>
        <taxon>Paenibacillaceae</taxon>
        <taxon>Paenibacillus</taxon>
    </lineage>
</organism>
<name>A0A0M9BJX0_9BACL</name>
<feature type="transmembrane region" description="Helical" evidence="2">
    <location>
        <begin position="52"/>
        <end position="77"/>
    </location>
</feature>
<dbReference type="AlphaFoldDB" id="A0A0M9BJX0"/>
<dbReference type="EMBL" id="LITU01000083">
    <property type="protein sequence ID" value="KOY12822.1"/>
    <property type="molecule type" value="Genomic_DNA"/>
</dbReference>
<keyword evidence="4" id="KW-1185">Reference proteome</keyword>
<dbReference type="Proteomes" id="UP000037688">
    <property type="component" value="Unassembled WGS sequence"/>
</dbReference>
<evidence type="ECO:0000313" key="3">
    <source>
        <dbReference type="EMBL" id="KOY12822.1"/>
    </source>
</evidence>
<evidence type="ECO:0000313" key="4">
    <source>
        <dbReference type="Proteomes" id="UP000037688"/>
    </source>
</evidence>
<evidence type="ECO:0000256" key="2">
    <source>
        <dbReference type="SAM" id="Phobius"/>
    </source>
</evidence>
<feature type="transmembrane region" description="Helical" evidence="2">
    <location>
        <begin position="12"/>
        <end position="32"/>
    </location>
</feature>
<accession>A0A0M9BJX0</accession>
<comment type="caution">
    <text evidence="3">The sequence shown here is derived from an EMBL/GenBank/DDBJ whole genome shotgun (WGS) entry which is preliminary data.</text>
</comment>
<dbReference type="OrthoDB" id="2989757at2"/>
<feature type="region of interest" description="Disordered" evidence="1">
    <location>
        <begin position="87"/>
        <end position="107"/>
    </location>
</feature>
<gene>
    <name evidence="3" type="ORF">AMS66_31045</name>
</gene>
<evidence type="ECO:0000256" key="1">
    <source>
        <dbReference type="SAM" id="MobiDB-lite"/>
    </source>
</evidence>
<reference evidence="3 4" key="1">
    <citation type="submission" date="2015-08" db="EMBL/GenBank/DDBJ databases">
        <title>Draft genome sequence of cellulolytic and xylanolytic Paenibacillus sp. A59, isolated from a decaying forest soil from Patagonia, Argentina.</title>
        <authorList>
            <person name="Ghio S."/>
            <person name="Caceres A.M."/>
            <person name="Talia P."/>
            <person name="Grasso D."/>
            <person name="Campos E."/>
        </authorList>
    </citation>
    <scope>NUCLEOTIDE SEQUENCE [LARGE SCALE GENOMIC DNA]</scope>
    <source>
        <strain evidence="3 4">A59</strain>
    </source>
</reference>